<dbReference type="FunFam" id="1.10.630.10:FF:000012">
    <property type="entry name" value="Cytochrome P450 family protein"/>
    <property type="match status" value="1"/>
</dbReference>
<dbReference type="PANTHER" id="PTHR24298:SF835">
    <property type="entry name" value="P450, PUTATIVE-RELATED"/>
    <property type="match status" value="1"/>
</dbReference>
<dbReference type="GO" id="GO:0005506">
    <property type="term" value="F:iron ion binding"/>
    <property type="evidence" value="ECO:0007669"/>
    <property type="project" value="InterPro"/>
</dbReference>
<dbReference type="InterPro" id="IPR001128">
    <property type="entry name" value="Cyt_P450"/>
</dbReference>
<dbReference type="InterPro" id="IPR017972">
    <property type="entry name" value="Cyt_P450_CS"/>
</dbReference>
<keyword evidence="15" id="KW-1185">Reference proteome</keyword>
<keyword evidence="4 12" id="KW-0349">Heme</keyword>
<evidence type="ECO:0000256" key="12">
    <source>
        <dbReference type="PIRSR" id="PIRSR602401-1"/>
    </source>
</evidence>
<evidence type="ECO:0000256" key="6">
    <source>
        <dbReference type="ARBA" id="ARBA00022723"/>
    </source>
</evidence>
<keyword evidence="8 13" id="KW-0560">Oxidoreductase</keyword>
<evidence type="ECO:0000313" key="15">
    <source>
        <dbReference type="Proteomes" id="UP000008311"/>
    </source>
</evidence>
<dbReference type="EMBL" id="EQ973844">
    <property type="protein sequence ID" value="EEF42493.1"/>
    <property type="molecule type" value="Genomic_DNA"/>
</dbReference>
<dbReference type="Proteomes" id="UP000008311">
    <property type="component" value="Unassembled WGS sequence"/>
</dbReference>
<protein>
    <submittedName>
        <fullName evidence="14">Cytochrome P450, putative</fullName>
        <ecNumber evidence="14">1.14.14.1</ecNumber>
    </submittedName>
</protein>
<dbReference type="OMA" id="YISFQVF"/>
<keyword evidence="7" id="KW-1133">Transmembrane helix</keyword>
<comment type="similarity">
    <text evidence="3 13">Belongs to the cytochrome P450 family.</text>
</comment>
<keyword evidence="10 13" id="KW-0503">Monooxygenase</keyword>
<dbReference type="InterPro" id="IPR036396">
    <property type="entry name" value="Cyt_P450_sf"/>
</dbReference>
<dbReference type="EC" id="1.14.14.1" evidence="14"/>
<evidence type="ECO:0000256" key="13">
    <source>
        <dbReference type="RuleBase" id="RU000461"/>
    </source>
</evidence>
<comment type="subcellular location">
    <subcellularLocation>
        <location evidence="2">Membrane</location>
        <topology evidence="2">Single-pass membrane protein</topology>
    </subcellularLocation>
</comment>
<dbReference type="SUPFAM" id="SSF48264">
    <property type="entry name" value="Cytochrome P450"/>
    <property type="match status" value="1"/>
</dbReference>
<dbReference type="CDD" id="cd11075">
    <property type="entry name" value="CYP77_89"/>
    <property type="match status" value="1"/>
</dbReference>
<dbReference type="PRINTS" id="PR00463">
    <property type="entry name" value="EP450I"/>
</dbReference>
<evidence type="ECO:0000256" key="10">
    <source>
        <dbReference type="ARBA" id="ARBA00023033"/>
    </source>
</evidence>
<comment type="cofactor">
    <cofactor evidence="1 12">
        <name>heme</name>
        <dbReference type="ChEBI" id="CHEBI:30413"/>
    </cofactor>
</comment>
<evidence type="ECO:0000313" key="14">
    <source>
        <dbReference type="EMBL" id="EEF42493.1"/>
    </source>
</evidence>
<sequence length="516" mass="59178">MEPGLVLVTILCLCVSLHSLFNLFFHAKRLPPGPPTVPILGNLLWLLKFSKNFSSIEPLLRQLRAKYGPVVTLYLGSRPSIFITTHEAAHRALVQTGSLFASRPPALTTSSIFFSNQHTVSTAPYGALWRLLRRNFMSRIHPSRLHLYSHGRKWALSVLKNKLMADVDQSSNNTGIVVVVGHFQHAMFCLLVCMCFGEKLEDNVIREIEAVQRASLTNFIRFNVFNFIPKLGKVLFPSLWKQLLEIRRNQENVLLPLIKARQEEHKCDMNRASYVDSLLHLRIPDSGREFSDGELVSLCSEFINGGTDTSTTTLQWVMANLVKQQEIQKKLLKEINSVTEEGREIEEEYLKKMPYLKAVILETLRRHPPGHFILPRAVTEEIKFNGYDIPKNAIVNFTVAEMGWDPKVWEDPMEFKPERFMNNNGEEKEEEEVILFDIKGIREIKMMPFGAGRRVCPAISMALLHLEYFVANLVRDFEWNDENGCGEGVDLSEIQEFTMVMKNPLKVRITPRRQIT</sequence>
<gene>
    <name evidence="14" type="ORF">RCOM_0866540</name>
</gene>
<dbReference type="PROSITE" id="PS00086">
    <property type="entry name" value="CYTOCHROME_P450"/>
    <property type="match status" value="1"/>
</dbReference>
<dbReference type="AlphaFoldDB" id="B9S1M4"/>
<dbReference type="STRING" id="3988.B9S1M4"/>
<keyword evidence="5" id="KW-0812">Transmembrane</keyword>
<keyword evidence="6 12" id="KW-0479">Metal-binding</keyword>
<dbReference type="InParanoid" id="B9S1M4"/>
<dbReference type="KEGG" id="rcu:8280092"/>
<dbReference type="InterPro" id="IPR002401">
    <property type="entry name" value="Cyt_P450_E_grp-I"/>
</dbReference>
<keyword evidence="11" id="KW-0472">Membrane</keyword>
<reference evidence="15" key="1">
    <citation type="journal article" date="2010" name="Nat. Biotechnol.">
        <title>Draft genome sequence of the oilseed species Ricinus communis.</title>
        <authorList>
            <person name="Chan A.P."/>
            <person name="Crabtree J."/>
            <person name="Zhao Q."/>
            <person name="Lorenzi H."/>
            <person name="Orvis J."/>
            <person name="Puiu D."/>
            <person name="Melake-Berhan A."/>
            <person name="Jones K.M."/>
            <person name="Redman J."/>
            <person name="Chen G."/>
            <person name="Cahoon E.B."/>
            <person name="Gedil M."/>
            <person name="Stanke M."/>
            <person name="Haas B.J."/>
            <person name="Wortman J.R."/>
            <person name="Fraser-Liggett C.M."/>
            <person name="Ravel J."/>
            <person name="Rabinowicz P.D."/>
        </authorList>
    </citation>
    <scope>NUCLEOTIDE SEQUENCE [LARGE SCALE GENOMIC DNA]</scope>
    <source>
        <strain evidence="15">cv. Hale</strain>
    </source>
</reference>
<dbReference type="PANTHER" id="PTHR24298">
    <property type="entry name" value="FLAVONOID 3'-MONOOXYGENASE-RELATED"/>
    <property type="match status" value="1"/>
</dbReference>
<dbReference type="PRINTS" id="PR00385">
    <property type="entry name" value="P450"/>
</dbReference>
<dbReference type="OrthoDB" id="1055148at2759"/>
<accession>B9S1M4</accession>
<dbReference type="GO" id="GO:0016712">
    <property type="term" value="F:oxidoreductase activity, acting on paired donors, with incorporation or reduction of molecular oxygen, reduced flavin or flavoprotein as one donor, and incorporation of one atom of oxygen"/>
    <property type="evidence" value="ECO:0007669"/>
    <property type="project" value="UniProtKB-EC"/>
</dbReference>
<evidence type="ECO:0000256" key="2">
    <source>
        <dbReference type="ARBA" id="ARBA00004167"/>
    </source>
</evidence>
<dbReference type="GO" id="GO:0020037">
    <property type="term" value="F:heme binding"/>
    <property type="evidence" value="ECO:0007669"/>
    <property type="project" value="InterPro"/>
</dbReference>
<proteinExistence type="inferred from homology"/>
<name>B9S1M4_RICCO</name>
<evidence type="ECO:0000256" key="9">
    <source>
        <dbReference type="ARBA" id="ARBA00023004"/>
    </source>
</evidence>
<evidence type="ECO:0000256" key="1">
    <source>
        <dbReference type="ARBA" id="ARBA00001971"/>
    </source>
</evidence>
<dbReference type="GO" id="GO:0016020">
    <property type="term" value="C:membrane"/>
    <property type="evidence" value="ECO:0000318"/>
    <property type="project" value="GO_Central"/>
</dbReference>
<keyword evidence="9 12" id="KW-0408">Iron</keyword>
<evidence type="ECO:0000256" key="11">
    <source>
        <dbReference type="ARBA" id="ARBA00023136"/>
    </source>
</evidence>
<evidence type="ECO:0000256" key="3">
    <source>
        <dbReference type="ARBA" id="ARBA00010617"/>
    </source>
</evidence>
<dbReference type="GO" id="GO:0016709">
    <property type="term" value="F:oxidoreductase activity, acting on paired donors, with incorporation or reduction of molecular oxygen, NAD(P)H as one donor, and incorporation of one atom of oxygen"/>
    <property type="evidence" value="ECO:0000318"/>
    <property type="project" value="GO_Central"/>
</dbReference>
<evidence type="ECO:0000256" key="7">
    <source>
        <dbReference type="ARBA" id="ARBA00022989"/>
    </source>
</evidence>
<dbReference type="eggNOG" id="KOG0156">
    <property type="taxonomic scope" value="Eukaryota"/>
</dbReference>
<dbReference type="InterPro" id="IPR051103">
    <property type="entry name" value="Plant_metabolite_P450s"/>
</dbReference>
<dbReference type="Pfam" id="PF00067">
    <property type="entry name" value="p450"/>
    <property type="match status" value="1"/>
</dbReference>
<evidence type="ECO:0000256" key="8">
    <source>
        <dbReference type="ARBA" id="ARBA00023002"/>
    </source>
</evidence>
<feature type="binding site" description="axial binding residue" evidence="12">
    <location>
        <position position="456"/>
    </location>
    <ligand>
        <name>heme</name>
        <dbReference type="ChEBI" id="CHEBI:30413"/>
    </ligand>
    <ligandPart>
        <name>Fe</name>
        <dbReference type="ChEBI" id="CHEBI:18248"/>
    </ligandPart>
</feature>
<organism evidence="14 15">
    <name type="scientific">Ricinus communis</name>
    <name type="common">Castor bean</name>
    <dbReference type="NCBI Taxonomy" id="3988"/>
    <lineage>
        <taxon>Eukaryota</taxon>
        <taxon>Viridiplantae</taxon>
        <taxon>Streptophyta</taxon>
        <taxon>Embryophyta</taxon>
        <taxon>Tracheophyta</taxon>
        <taxon>Spermatophyta</taxon>
        <taxon>Magnoliopsida</taxon>
        <taxon>eudicotyledons</taxon>
        <taxon>Gunneridae</taxon>
        <taxon>Pentapetalae</taxon>
        <taxon>rosids</taxon>
        <taxon>fabids</taxon>
        <taxon>Malpighiales</taxon>
        <taxon>Euphorbiaceae</taxon>
        <taxon>Acalyphoideae</taxon>
        <taxon>Acalypheae</taxon>
        <taxon>Ricinus</taxon>
    </lineage>
</organism>
<evidence type="ECO:0000256" key="4">
    <source>
        <dbReference type="ARBA" id="ARBA00022617"/>
    </source>
</evidence>
<evidence type="ECO:0000256" key="5">
    <source>
        <dbReference type="ARBA" id="ARBA00022692"/>
    </source>
</evidence>
<dbReference type="Gene3D" id="1.10.630.10">
    <property type="entry name" value="Cytochrome P450"/>
    <property type="match status" value="1"/>
</dbReference>